<evidence type="ECO:0000256" key="2">
    <source>
        <dbReference type="ARBA" id="ARBA00008571"/>
    </source>
</evidence>
<evidence type="ECO:0000256" key="3">
    <source>
        <dbReference type="ARBA" id="ARBA00019418"/>
    </source>
</evidence>
<dbReference type="EMBL" id="JAPNOA010000029">
    <property type="protein sequence ID" value="MCY0965950.1"/>
    <property type="molecule type" value="Genomic_DNA"/>
</dbReference>
<accession>A0A9X3EFU1</accession>
<dbReference type="GO" id="GO:0006105">
    <property type="term" value="P:succinate metabolic process"/>
    <property type="evidence" value="ECO:0007669"/>
    <property type="project" value="TreeGrafter"/>
</dbReference>
<organism evidence="6 7">
    <name type="scientific">Parathalassolituus penaei</name>
    <dbReference type="NCBI Taxonomy" id="2997323"/>
    <lineage>
        <taxon>Bacteria</taxon>
        <taxon>Pseudomonadati</taxon>
        <taxon>Pseudomonadota</taxon>
        <taxon>Gammaproteobacteria</taxon>
        <taxon>Oceanospirillales</taxon>
        <taxon>Oceanospirillaceae</taxon>
        <taxon>Parathalassolituus</taxon>
    </lineage>
</organism>
<dbReference type="AlphaFoldDB" id="A0A9X3EFU1"/>
<protein>
    <recommendedName>
        <fullName evidence="3">FAD assembly factor SdhE</fullName>
    </recommendedName>
</protein>
<evidence type="ECO:0000256" key="1">
    <source>
        <dbReference type="ARBA" id="ARBA00004496"/>
    </source>
</evidence>
<sequence length="69" mass="8182">MLELDVILIPFVEQAFDALSEDDKQRYEDLLAQEDTELFVWFMDRQIPEDADLARIVSMVLEHARTRKL</sequence>
<comment type="caution">
    <text evidence="6">The sequence shown here is derived from an EMBL/GenBank/DDBJ whole genome shotgun (WGS) entry which is preliminary data.</text>
</comment>
<comment type="subcellular location">
    <subcellularLocation>
        <location evidence="1">Cytoplasm</location>
    </subcellularLocation>
</comment>
<dbReference type="Gene3D" id="1.10.150.250">
    <property type="entry name" value="Flavinator of succinate dehydrogenase"/>
    <property type="match status" value="1"/>
</dbReference>
<gene>
    <name evidence="6" type="ORF">OUO13_12190</name>
</gene>
<reference evidence="6" key="1">
    <citation type="submission" date="2022-11" db="EMBL/GenBank/DDBJ databases">
        <title>Parathalassolutuus dongxingensis gen. nov., sp. nov., a novel member of family Oceanospirillaceae isolated from a coastal shrimp pond in Guangxi, China.</title>
        <authorList>
            <person name="Chen H."/>
        </authorList>
    </citation>
    <scope>NUCLEOTIDE SEQUENCE</scope>
    <source>
        <strain evidence="6">G-43</strain>
    </source>
</reference>
<dbReference type="Pfam" id="PF03937">
    <property type="entry name" value="Sdh5"/>
    <property type="match status" value="1"/>
</dbReference>
<dbReference type="GO" id="GO:0005737">
    <property type="term" value="C:cytoplasm"/>
    <property type="evidence" value="ECO:0007669"/>
    <property type="project" value="UniProtKB-SubCell"/>
</dbReference>
<name>A0A9X3EFU1_9GAMM</name>
<dbReference type="InterPro" id="IPR050531">
    <property type="entry name" value="SdhE_FAD_assembly_factor"/>
</dbReference>
<dbReference type="InterPro" id="IPR005631">
    <property type="entry name" value="SDH"/>
</dbReference>
<keyword evidence="5" id="KW-0143">Chaperone</keyword>
<evidence type="ECO:0000313" key="6">
    <source>
        <dbReference type="EMBL" id="MCY0965950.1"/>
    </source>
</evidence>
<keyword evidence="7" id="KW-1185">Reference proteome</keyword>
<dbReference type="SUPFAM" id="SSF109910">
    <property type="entry name" value="YgfY-like"/>
    <property type="match status" value="1"/>
</dbReference>
<dbReference type="InterPro" id="IPR036714">
    <property type="entry name" value="SDH_sf"/>
</dbReference>
<dbReference type="PANTHER" id="PTHR39585:SF1">
    <property type="entry name" value="FAD ASSEMBLY FACTOR SDHE"/>
    <property type="match status" value="1"/>
</dbReference>
<proteinExistence type="inferred from homology"/>
<evidence type="ECO:0000313" key="7">
    <source>
        <dbReference type="Proteomes" id="UP001150830"/>
    </source>
</evidence>
<keyword evidence="4" id="KW-0963">Cytoplasm</keyword>
<evidence type="ECO:0000256" key="4">
    <source>
        <dbReference type="ARBA" id="ARBA00022490"/>
    </source>
</evidence>
<comment type="similarity">
    <text evidence="2">Belongs to the SdhE FAD assembly factor family.</text>
</comment>
<dbReference type="Proteomes" id="UP001150830">
    <property type="component" value="Unassembled WGS sequence"/>
</dbReference>
<evidence type="ECO:0000256" key="5">
    <source>
        <dbReference type="ARBA" id="ARBA00023186"/>
    </source>
</evidence>
<dbReference type="PANTHER" id="PTHR39585">
    <property type="entry name" value="FAD ASSEMBLY FACTOR SDHE"/>
    <property type="match status" value="1"/>
</dbReference>